<organism evidence="5 6">
    <name type="scientific">Caligus rogercresseyi</name>
    <name type="common">Sea louse</name>
    <dbReference type="NCBI Taxonomy" id="217165"/>
    <lineage>
        <taxon>Eukaryota</taxon>
        <taxon>Metazoa</taxon>
        <taxon>Ecdysozoa</taxon>
        <taxon>Arthropoda</taxon>
        <taxon>Crustacea</taxon>
        <taxon>Multicrustacea</taxon>
        <taxon>Hexanauplia</taxon>
        <taxon>Copepoda</taxon>
        <taxon>Siphonostomatoida</taxon>
        <taxon>Caligidae</taxon>
        <taxon>Caligus</taxon>
    </lineage>
</organism>
<keyword evidence="6" id="KW-1185">Reference proteome</keyword>
<gene>
    <name evidence="5" type="ORF">FKW44_009398</name>
</gene>
<accession>A0A7T8K7B2</accession>
<dbReference type="SUPFAM" id="SSF55957">
    <property type="entry name" value="Phosphoglucomutase, C-terminal domain"/>
    <property type="match status" value="1"/>
</dbReference>
<dbReference type="InterPro" id="IPR016055">
    <property type="entry name" value="A-D-PHexomutase_a/b/a-I/II/III"/>
</dbReference>
<feature type="domain" description="Alpha-D-phosphohexomutase alpha/beta/alpha" evidence="4">
    <location>
        <begin position="4"/>
        <end position="40"/>
    </location>
</feature>
<keyword evidence="1" id="KW-0479">Metal-binding</keyword>
<dbReference type="OrthoDB" id="2291at2759"/>
<dbReference type="Gene3D" id="3.40.120.10">
    <property type="entry name" value="Alpha-D-Glucose-1,6-Bisphosphate, subunit A, domain 3"/>
    <property type="match status" value="1"/>
</dbReference>
<dbReference type="Gene3D" id="3.30.310.50">
    <property type="entry name" value="Alpha-D-phosphohexomutase, C-terminal domain"/>
    <property type="match status" value="1"/>
</dbReference>
<dbReference type="Pfam" id="PF24947">
    <property type="entry name" value="PGM1_C_vert_fung"/>
    <property type="match status" value="1"/>
</dbReference>
<dbReference type="InterPro" id="IPR045244">
    <property type="entry name" value="PGM"/>
</dbReference>
<dbReference type="InterPro" id="IPR005846">
    <property type="entry name" value="A-D-PHexomutase_a/b/a-III"/>
</dbReference>
<evidence type="ECO:0000256" key="3">
    <source>
        <dbReference type="ARBA" id="ARBA00023235"/>
    </source>
</evidence>
<dbReference type="Pfam" id="PF02880">
    <property type="entry name" value="PGM_PMM_III"/>
    <property type="match status" value="1"/>
</dbReference>
<evidence type="ECO:0000256" key="2">
    <source>
        <dbReference type="ARBA" id="ARBA00022842"/>
    </source>
</evidence>
<evidence type="ECO:0000313" key="6">
    <source>
        <dbReference type="Proteomes" id="UP000595437"/>
    </source>
</evidence>
<proteinExistence type="predicted"/>
<keyword evidence="2" id="KW-0460">Magnesium</keyword>
<feature type="non-terminal residue" evidence="5">
    <location>
        <position position="1"/>
    </location>
</feature>
<protein>
    <submittedName>
        <fullName evidence="5">Phosphoglucomutase1like</fullName>
    </submittedName>
</protein>
<reference evidence="6" key="1">
    <citation type="submission" date="2021-01" db="EMBL/GenBank/DDBJ databases">
        <title>Caligus Genome Assembly.</title>
        <authorList>
            <person name="Gallardo-Escarate C."/>
        </authorList>
    </citation>
    <scope>NUCLEOTIDE SEQUENCE [LARGE SCALE GENOMIC DNA]</scope>
</reference>
<dbReference type="GO" id="GO:0004614">
    <property type="term" value="F:phosphoglucomutase activity"/>
    <property type="evidence" value="ECO:0007669"/>
    <property type="project" value="InterPro"/>
</dbReference>
<dbReference type="SUPFAM" id="SSF53738">
    <property type="entry name" value="Phosphoglucomutase, first 3 domains"/>
    <property type="match status" value="1"/>
</dbReference>
<sequence length="115" mass="12991">TGSNHVREKDGVWAALAWLQILASQKQSVKGVLENHWAVYGRNFFTRYDFENCKSEEGAAMMDRLHKFIQDGSHNIGKSFTSLDKTFVISKMDDFSYTDPIDGSVSNNQVNADII</sequence>
<evidence type="ECO:0000259" key="4">
    <source>
        <dbReference type="Pfam" id="PF02880"/>
    </source>
</evidence>
<dbReference type="PANTHER" id="PTHR22573:SF2">
    <property type="entry name" value="PHOSPHOGLUCOMUTASE"/>
    <property type="match status" value="1"/>
</dbReference>
<dbReference type="PANTHER" id="PTHR22573">
    <property type="entry name" value="PHOSPHOHEXOMUTASE FAMILY MEMBER"/>
    <property type="match status" value="1"/>
</dbReference>
<keyword evidence="3" id="KW-0413">Isomerase</keyword>
<dbReference type="GO" id="GO:0005829">
    <property type="term" value="C:cytosol"/>
    <property type="evidence" value="ECO:0007669"/>
    <property type="project" value="TreeGrafter"/>
</dbReference>
<dbReference type="GO" id="GO:0046872">
    <property type="term" value="F:metal ion binding"/>
    <property type="evidence" value="ECO:0007669"/>
    <property type="project" value="UniProtKB-KW"/>
</dbReference>
<dbReference type="GO" id="GO:0005975">
    <property type="term" value="P:carbohydrate metabolic process"/>
    <property type="evidence" value="ECO:0007669"/>
    <property type="project" value="InterPro"/>
</dbReference>
<dbReference type="InterPro" id="IPR036900">
    <property type="entry name" value="A-D-PHexomutase_C_sf"/>
</dbReference>
<evidence type="ECO:0000313" key="5">
    <source>
        <dbReference type="EMBL" id="QQP48923.1"/>
    </source>
</evidence>
<name>A0A7T8K7B2_CALRO</name>
<dbReference type="AlphaFoldDB" id="A0A7T8K7B2"/>
<dbReference type="Proteomes" id="UP000595437">
    <property type="component" value="Chromosome 6"/>
</dbReference>
<evidence type="ECO:0000256" key="1">
    <source>
        <dbReference type="ARBA" id="ARBA00022723"/>
    </source>
</evidence>
<dbReference type="EMBL" id="CP045895">
    <property type="protein sequence ID" value="QQP48923.1"/>
    <property type="molecule type" value="Genomic_DNA"/>
</dbReference>